<dbReference type="PANTHER" id="PTHR10039">
    <property type="entry name" value="AMELOGENIN"/>
    <property type="match status" value="1"/>
</dbReference>
<keyword evidence="1" id="KW-0677">Repeat</keyword>
<evidence type="ECO:0000259" key="2">
    <source>
        <dbReference type="Pfam" id="PF24883"/>
    </source>
</evidence>
<dbReference type="Proteomes" id="UP000243797">
    <property type="component" value="Unassembled WGS sequence"/>
</dbReference>
<dbReference type="InParanoid" id="A0A2K1QKF1"/>
<dbReference type="OrthoDB" id="443402at2759"/>
<accession>A0A2K1QKF1</accession>
<dbReference type="InterPro" id="IPR056693">
    <property type="entry name" value="DUF7791"/>
</dbReference>
<dbReference type="InterPro" id="IPR027417">
    <property type="entry name" value="P-loop_NTPase"/>
</dbReference>
<protein>
    <submittedName>
        <fullName evidence="4">Methylthioribose-1-phosphate isomerase</fullName>
    </submittedName>
</protein>
<keyword evidence="4" id="KW-0413">Isomerase</keyword>
<dbReference type="EMBL" id="NKHZ01000068">
    <property type="protein sequence ID" value="PNS15636.1"/>
    <property type="molecule type" value="Genomic_DNA"/>
</dbReference>
<evidence type="ECO:0000313" key="5">
    <source>
        <dbReference type="Proteomes" id="UP000243797"/>
    </source>
</evidence>
<evidence type="ECO:0000256" key="1">
    <source>
        <dbReference type="ARBA" id="ARBA00022737"/>
    </source>
</evidence>
<feature type="domain" description="Nephrocystin 3-like N-terminal" evidence="2">
    <location>
        <begin position="223"/>
        <end position="394"/>
    </location>
</feature>
<dbReference type="STRING" id="2082308.A0A2K1QKF1"/>
<feature type="domain" description="DUF7791" evidence="3">
    <location>
        <begin position="514"/>
        <end position="661"/>
    </location>
</feature>
<dbReference type="InterPro" id="IPR056884">
    <property type="entry name" value="NPHP3-like_N"/>
</dbReference>
<dbReference type="AlphaFoldDB" id="A0A2K1QKF1"/>
<proteinExistence type="predicted"/>
<evidence type="ECO:0000313" key="4">
    <source>
        <dbReference type="EMBL" id="PNS15636.1"/>
    </source>
</evidence>
<reference evidence="4 5" key="1">
    <citation type="submission" date="2017-06" db="EMBL/GenBank/DDBJ databases">
        <title>Draft genome sequence of a variant of Elsinoe murrayae.</title>
        <authorList>
            <person name="Cheng Q."/>
        </authorList>
    </citation>
    <scope>NUCLEOTIDE SEQUENCE [LARGE SCALE GENOMIC DNA]</scope>
    <source>
        <strain evidence="4 5">CQ-2017a</strain>
    </source>
</reference>
<dbReference type="Pfam" id="PF25053">
    <property type="entry name" value="DUF7791"/>
    <property type="match status" value="1"/>
</dbReference>
<dbReference type="PANTHER" id="PTHR10039:SF5">
    <property type="entry name" value="NACHT DOMAIN-CONTAINING PROTEIN"/>
    <property type="match status" value="1"/>
</dbReference>
<dbReference type="Gene3D" id="3.40.50.300">
    <property type="entry name" value="P-loop containing nucleotide triphosphate hydrolases"/>
    <property type="match status" value="1"/>
</dbReference>
<name>A0A2K1QKF1_9PEZI</name>
<comment type="caution">
    <text evidence="4">The sequence shown here is derived from an EMBL/GenBank/DDBJ whole genome shotgun (WGS) entry which is preliminary data.</text>
</comment>
<sequence>MPVTPERIVNVTEVAKQVLDLVREAQESPNLPDSTSAVGTLSDLRDRINEIFDICGGFCRAARSQNEDLDLACRVVLEDVRIRIEACITRPGAVHDPSERVWAKDALAALSERIEWIQAAAQTAQIAIGGSASRSLWTSSSAAPEVLRLGSRDEGTIGGAAPSLMSTNQQALRRDVEDSLLSFPSMNDREEEVSEAHHRTFEWIFSDTLDAGNDQGRSRRRVPFRKWLDSDDHGRIYWINGKAGSGKSTLMRFAADHEKTTNGLRAWAGGSDLLMARFFFWTGGSVMQRSQTGLLRSLLHQILHQRRDLIPWVFPRLWLACQDTKKRVGMLMTWDEEELLRGLHETLQLSSNTAKICLFIDGLDEFEGDEGLVIKVIRDVVQISGRVKACISSRPWPAFERAFQDVPHIMLSDLTGPDMEQYVHDQLLRHPLAKEFLGSSNTEEMSAFKSTVLRQANGVFLWTSLALRAVLENVQVPNTISALRSYLLGLPSDLEDLFEYLLFHQRSTEQLQDQSHLLQIMRARDTVCDFTGDDSVRSMTVYQACLAFRGKSKETFGPMRPCDSDVVKKSCWTFAQLLHDRCSGLVVLTDPEKTKGRISTRIEALERQVIAVANRRIHYLHRTVRDFLVHSSTWVTIVKHQSPSFDAHLSLLRSHVLRLRSPLQGLEQHRRLDEWWHDDVVLAMTHARFATSETGSEQMELLDQFDATLNWYWRKRSNDPLDTWARHSFGTYEEREKHKTPFHHAFLSLAVKFGLANYLDEKLGSTEDFRYKAGIPLLSHALEFLVSRRQSIYPLSSPEVVRVLLKHGEDPNIRYQDMHNVSQTPWLLAIRYVREGKRRGWVRHFDIRPQGVVRWAEIIDALLDHGGEATAVIPRDALDPEITVAGVVEDVFDTYYTAPVRHLNARLIGRTCTVANRASYP</sequence>
<keyword evidence="5" id="KW-1185">Reference proteome</keyword>
<gene>
    <name evidence="4" type="ORF">CAC42_4088</name>
</gene>
<dbReference type="SUPFAM" id="SSF52540">
    <property type="entry name" value="P-loop containing nucleoside triphosphate hydrolases"/>
    <property type="match status" value="1"/>
</dbReference>
<dbReference type="GO" id="GO:0016853">
    <property type="term" value="F:isomerase activity"/>
    <property type="evidence" value="ECO:0007669"/>
    <property type="project" value="UniProtKB-KW"/>
</dbReference>
<evidence type="ECO:0000259" key="3">
    <source>
        <dbReference type="Pfam" id="PF25053"/>
    </source>
</evidence>
<organism evidence="4 5">
    <name type="scientific">Sphaceloma murrayae</name>
    <dbReference type="NCBI Taxonomy" id="2082308"/>
    <lineage>
        <taxon>Eukaryota</taxon>
        <taxon>Fungi</taxon>
        <taxon>Dikarya</taxon>
        <taxon>Ascomycota</taxon>
        <taxon>Pezizomycotina</taxon>
        <taxon>Dothideomycetes</taxon>
        <taxon>Dothideomycetidae</taxon>
        <taxon>Myriangiales</taxon>
        <taxon>Elsinoaceae</taxon>
        <taxon>Sphaceloma</taxon>
    </lineage>
</organism>
<dbReference type="Pfam" id="PF24883">
    <property type="entry name" value="NPHP3_N"/>
    <property type="match status" value="1"/>
</dbReference>